<dbReference type="EMBL" id="BMKW01000004">
    <property type="protein sequence ID" value="GGJ12724.1"/>
    <property type="molecule type" value="Genomic_DNA"/>
</dbReference>
<evidence type="ECO:0000313" key="1">
    <source>
        <dbReference type="EMBL" id="GGJ12724.1"/>
    </source>
</evidence>
<sequence>MAGPAVFRFALLLLLWFVVAGVTADGAAVGAAAALLASWASLHLMPPTRDWPRPAALARLLLRFPWQALRAGTEVALIALDPRRRPSPATIAWMPRLPPGGALDAFLAYASLLPGTLPAGEIADGAIAIHALDASTDIAAAMTMEEARFTHAFGLDA</sequence>
<accession>A0A917KFZ2</accession>
<dbReference type="GO" id="GO:0008324">
    <property type="term" value="F:monoatomic cation transmembrane transporter activity"/>
    <property type="evidence" value="ECO:0007669"/>
    <property type="project" value="InterPro"/>
</dbReference>
<dbReference type="AlphaFoldDB" id="A0A917KFZ2"/>
<gene>
    <name evidence="1" type="ORF">GCM10011320_19950</name>
</gene>
<evidence type="ECO:0000313" key="2">
    <source>
        <dbReference type="Proteomes" id="UP000661507"/>
    </source>
</evidence>
<name>A0A917KFZ2_9PROT</name>
<reference evidence="1" key="1">
    <citation type="journal article" date="2014" name="Int. J. Syst. Evol. Microbiol.">
        <title>Complete genome sequence of Corynebacterium casei LMG S-19264T (=DSM 44701T), isolated from a smear-ripened cheese.</title>
        <authorList>
            <consortium name="US DOE Joint Genome Institute (JGI-PGF)"/>
            <person name="Walter F."/>
            <person name="Albersmeier A."/>
            <person name="Kalinowski J."/>
            <person name="Ruckert C."/>
        </authorList>
    </citation>
    <scope>NUCLEOTIDE SEQUENCE</scope>
    <source>
        <strain evidence="1">CGMCC 1.3617</strain>
    </source>
</reference>
<dbReference type="Proteomes" id="UP000661507">
    <property type="component" value="Unassembled WGS sequence"/>
</dbReference>
<dbReference type="RefSeq" id="WP_188966889.1">
    <property type="nucleotide sequence ID" value="NZ_BMKW01000004.1"/>
</dbReference>
<comment type="caution">
    <text evidence="1">The sequence shown here is derived from an EMBL/GenBank/DDBJ whole genome shotgun (WGS) entry which is preliminary data.</text>
</comment>
<reference evidence="1" key="2">
    <citation type="submission" date="2020-09" db="EMBL/GenBank/DDBJ databases">
        <authorList>
            <person name="Sun Q."/>
            <person name="Zhou Y."/>
        </authorList>
    </citation>
    <scope>NUCLEOTIDE SEQUENCE</scope>
    <source>
        <strain evidence="1">CGMCC 1.3617</strain>
    </source>
</reference>
<organism evidence="1 2">
    <name type="scientific">Neoroseomonas lacus</name>
    <dbReference type="NCBI Taxonomy" id="287609"/>
    <lineage>
        <taxon>Bacteria</taxon>
        <taxon>Pseudomonadati</taxon>
        <taxon>Pseudomonadota</taxon>
        <taxon>Alphaproteobacteria</taxon>
        <taxon>Acetobacterales</taxon>
        <taxon>Acetobacteraceae</taxon>
        <taxon>Neoroseomonas</taxon>
    </lineage>
</organism>
<proteinExistence type="predicted"/>
<dbReference type="GO" id="GO:0016020">
    <property type="term" value="C:membrane"/>
    <property type="evidence" value="ECO:0007669"/>
    <property type="project" value="InterPro"/>
</dbReference>
<dbReference type="Pfam" id="PF01899">
    <property type="entry name" value="MNHE"/>
    <property type="match status" value="1"/>
</dbReference>
<dbReference type="InterPro" id="IPR002758">
    <property type="entry name" value="Cation_antiport_E"/>
</dbReference>
<keyword evidence="2" id="KW-1185">Reference proteome</keyword>
<protein>
    <submittedName>
        <fullName evidence="1">Uncharacterized protein</fullName>
    </submittedName>
</protein>